<dbReference type="GO" id="GO:0010468">
    <property type="term" value="P:regulation of gene expression"/>
    <property type="evidence" value="ECO:0007669"/>
    <property type="project" value="TreeGrafter"/>
</dbReference>
<accession>A0A8H3FD91</accession>
<feature type="compositionally biased region" description="Basic and acidic residues" evidence="8">
    <location>
        <begin position="229"/>
        <end position="244"/>
    </location>
</feature>
<dbReference type="GO" id="GO:0008270">
    <property type="term" value="F:zinc ion binding"/>
    <property type="evidence" value="ECO:0007669"/>
    <property type="project" value="UniProtKB-KW"/>
</dbReference>
<feature type="compositionally biased region" description="Polar residues" evidence="8">
    <location>
        <begin position="29"/>
        <end position="40"/>
    </location>
</feature>
<feature type="compositionally biased region" description="Polar residues" evidence="8">
    <location>
        <begin position="652"/>
        <end position="668"/>
    </location>
</feature>
<feature type="compositionally biased region" description="Polar residues" evidence="8">
    <location>
        <begin position="546"/>
        <end position="555"/>
    </location>
</feature>
<dbReference type="Gene3D" id="3.30.160.60">
    <property type="entry name" value="Classic Zinc Finger"/>
    <property type="match status" value="3"/>
</dbReference>
<feature type="compositionally biased region" description="Polar residues" evidence="8">
    <location>
        <begin position="160"/>
        <end position="176"/>
    </location>
</feature>
<evidence type="ECO:0000256" key="5">
    <source>
        <dbReference type="ARBA" id="ARBA00022833"/>
    </source>
</evidence>
<feature type="compositionally biased region" description="Polar residues" evidence="8">
    <location>
        <begin position="72"/>
        <end position="83"/>
    </location>
</feature>
<dbReference type="InterPro" id="IPR036236">
    <property type="entry name" value="Znf_C2H2_sf"/>
</dbReference>
<feature type="compositionally biased region" description="Acidic residues" evidence="8">
    <location>
        <begin position="208"/>
        <end position="221"/>
    </location>
</feature>
<dbReference type="Pfam" id="PF00096">
    <property type="entry name" value="zf-C2H2"/>
    <property type="match status" value="3"/>
</dbReference>
<proteinExistence type="predicted"/>
<feature type="region of interest" description="Disordered" evidence="8">
    <location>
        <begin position="358"/>
        <end position="668"/>
    </location>
</feature>
<evidence type="ECO:0000313" key="11">
    <source>
        <dbReference type="Proteomes" id="UP000664203"/>
    </source>
</evidence>
<comment type="subcellular location">
    <subcellularLocation>
        <location evidence="1">Nucleus</location>
    </subcellularLocation>
</comment>
<protein>
    <recommendedName>
        <fullName evidence="9">C2H2-type domain-containing protein</fullName>
    </recommendedName>
</protein>
<dbReference type="OrthoDB" id="8117402at2759"/>
<feature type="domain" description="C2H2-type" evidence="9">
    <location>
        <begin position="285"/>
        <end position="312"/>
    </location>
</feature>
<name>A0A8H3FD91_9LECA</name>
<feature type="domain" description="C2H2-type" evidence="9">
    <location>
        <begin position="341"/>
        <end position="371"/>
    </location>
</feature>
<evidence type="ECO:0000256" key="4">
    <source>
        <dbReference type="ARBA" id="ARBA00022771"/>
    </source>
</evidence>
<organism evidence="10 11">
    <name type="scientific">Alectoria fallacina</name>
    <dbReference type="NCBI Taxonomy" id="1903189"/>
    <lineage>
        <taxon>Eukaryota</taxon>
        <taxon>Fungi</taxon>
        <taxon>Dikarya</taxon>
        <taxon>Ascomycota</taxon>
        <taxon>Pezizomycotina</taxon>
        <taxon>Lecanoromycetes</taxon>
        <taxon>OSLEUM clade</taxon>
        <taxon>Lecanoromycetidae</taxon>
        <taxon>Lecanorales</taxon>
        <taxon>Lecanorineae</taxon>
        <taxon>Parmeliaceae</taxon>
        <taxon>Alectoria</taxon>
    </lineage>
</organism>
<feature type="compositionally biased region" description="Low complexity" evidence="8">
    <location>
        <begin position="480"/>
        <end position="491"/>
    </location>
</feature>
<evidence type="ECO:0000256" key="3">
    <source>
        <dbReference type="ARBA" id="ARBA00022737"/>
    </source>
</evidence>
<feature type="region of interest" description="Disordered" evidence="8">
    <location>
        <begin position="1"/>
        <end position="285"/>
    </location>
</feature>
<evidence type="ECO:0000256" key="2">
    <source>
        <dbReference type="ARBA" id="ARBA00022723"/>
    </source>
</evidence>
<dbReference type="SUPFAM" id="SSF57667">
    <property type="entry name" value="beta-beta-alpha zinc fingers"/>
    <property type="match status" value="2"/>
</dbReference>
<feature type="compositionally biased region" description="Polar residues" evidence="8">
    <location>
        <begin position="260"/>
        <end position="280"/>
    </location>
</feature>
<feature type="compositionally biased region" description="Basic and acidic residues" evidence="8">
    <location>
        <begin position="98"/>
        <end position="107"/>
    </location>
</feature>
<evidence type="ECO:0000259" key="9">
    <source>
        <dbReference type="PROSITE" id="PS50157"/>
    </source>
</evidence>
<keyword evidence="5" id="KW-0862">Zinc</keyword>
<feature type="domain" description="C2H2-type" evidence="9">
    <location>
        <begin position="313"/>
        <end position="340"/>
    </location>
</feature>
<gene>
    <name evidence="10" type="ORF">ALECFALPRED_002055</name>
</gene>
<dbReference type="PANTHER" id="PTHR16515:SF49">
    <property type="entry name" value="GASTRULA ZINC FINGER PROTEIN XLCGF49.1-LIKE-RELATED"/>
    <property type="match status" value="1"/>
</dbReference>
<feature type="compositionally biased region" description="Basic and acidic residues" evidence="8">
    <location>
        <begin position="378"/>
        <end position="390"/>
    </location>
</feature>
<dbReference type="Proteomes" id="UP000664203">
    <property type="component" value="Unassembled WGS sequence"/>
</dbReference>
<evidence type="ECO:0000313" key="10">
    <source>
        <dbReference type="EMBL" id="CAF9922293.1"/>
    </source>
</evidence>
<keyword evidence="6" id="KW-0539">Nucleus</keyword>
<evidence type="ECO:0000256" key="8">
    <source>
        <dbReference type="SAM" id="MobiDB-lite"/>
    </source>
</evidence>
<feature type="compositionally biased region" description="Polar residues" evidence="8">
    <location>
        <begin position="192"/>
        <end position="201"/>
    </location>
</feature>
<feature type="compositionally biased region" description="Low complexity" evidence="8">
    <location>
        <begin position="622"/>
        <end position="651"/>
    </location>
</feature>
<keyword evidence="3" id="KW-0677">Repeat</keyword>
<dbReference type="PROSITE" id="PS00028">
    <property type="entry name" value="ZINC_FINGER_C2H2_1"/>
    <property type="match status" value="2"/>
</dbReference>
<evidence type="ECO:0000256" key="6">
    <source>
        <dbReference type="ARBA" id="ARBA00023242"/>
    </source>
</evidence>
<feature type="compositionally biased region" description="Low complexity" evidence="8">
    <location>
        <begin position="1"/>
        <end position="18"/>
    </location>
</feature>
<comment type="caution">
    <text evidence="10">The sequence shown here is derived from an EMBL/GenBank/DDBJ whole genome shotgun (WGS) entry which is preliminary data.</text>
</comment>
<feature type="compositionally biased region" description="Polar residues" evidence="8">
    <location>
        <begin position="602"/>
        <end position="611"/>
    </location>
</feature>
<keyword evidence="4 7" id="KW-0863">Zinc-finger</keyword>
<dbReference type="PROSITE" id="PS50157">
    <property type="entry name" value="ZINC_FINGER_C2H2_2"/>
    <property type="match status" value="3"/>
</dbReference>
<dbReference type="EMBL" id="CAJPDR010000154">
    <property type="protein sequence ID" value="CAF9922293.1"/>
    <property type="molecule type" value="Genomic_DNA"/>
</dbReference>
<sequence>MAHFVTPTAASTATAALTDRPVKPHTPVSVASSPKPSNLSHAVDFAIPEINRKRRRSFKTASATGPEAKQLRGSSTSNSTLSPEYTPKVLTGAAALVEEQRERDSIDGRQTSPNPARKVLGHLLGSQSSGMSRLQDAPNEASNLSKPLAEAAPSIKLPTTGGSVTSSAAIVQSSPQSTASLATSGSTAVGTITVNSTSVASPGQIDDVASEEEDDYDDDDGPGQSENGQGRDDGGGMDPEEGRSNKAFTYPGPMLAAQAHRTSSLPQSGYGSGRANTRSPSTKRHKCPYCSTDFTRHHNLKSHLLTHSHEKPYQCDTCEARFRRLHDLKRHTKLHTGERPHVCPKCDRSFARGDALARHNKGQGGCAGRRSSMGSFGGDEKHEERLRAGDGDSMPGIMYTAEASHEPEHMDEDTDSPGGRSLPSIRKHHAPPDEHHGHVSEHQTMYQSRQPSTYPPVAARQPTGGLYPPPNASPRGGSGPSSTQSSLGLSSYPPPPGSGVSAGFQASGPNIFAQGGMTESPKPLSPAGVTSHQLGHPDSGIHRNRSPSLTQQFQHTHFGRRTTGHNISPPMNLPPPNPGAGHPNAPQLPSLPGLNPPETRYTLHSQVTGPTQPHAGVLNTLPGPSTHGPHSPSYPPGATSSANNSLSSHSTGPQTSFDRPPNSLAQATEQLWDYARSLEAKIDRLQDEVTSLKSRPSGGAHEHH</sequence>
<feature type="compositionally biased region" description="Basic and acidic residues" evidence="8">
    <location>
        <begin position="430"/>
        <end position="441"/>
    </location>
</feature>
<keyword evidence="2" id="KW-0479">Metal-binding</keyword>
<dbReference type="InterPro" id="IPR050331">
    <property type="entry name" value="Zinc_finger"/>
</dbReference>
<evidence type="ECO:0000256" key="7">
    <source>
        <dbReference type="PROSITE-ProRule" id="PRU00042"/>
    </source>
</evidence>
<dbReference type="FunFam" id="3.30.160.60:FF:001666">
    <property type="entry name" value="MDS1 and EVI1 complex locus"/>
    <property type="match status" value="1"/>
</dbReference>
<reference evidence="10" key="1">
    <citation type="submission" date="2021-03" db="EMBL/GenBank/DDBJ databases">
        <authorList>
            <person name="Tagirdzhanova G."/>
        </authorList>
    </citation>
    <scope>NUCLEOTIDE SEQUENCE</scope>
</reference>
<keyword evidence="11" id="KW-1185">Reference proteome</keyword>
<dbReference type="GO" id="GO:0005634">
    <property type="term" value="C:nucleus"/>
    <property type="evidence" value="ECO:0007669"/>
    <property type="project" value="UniProtKB-SubCell"/>
</dbReference>
<feature type="compositionally biased region" description="Polar residues" evidence="8">
    <location>
        <begin position="442"/>
        <end position="452"/>
    </location>
</feature>
<dbReference type="AlphaFoldDB" id="A0A8H3FD91"/>
<dbReference type="SMART" id="SM00355">
    <property type="entry name" value="ZnF_C2H2"/>
    <property type="match status" value="3"/>
</dbReference>
<feature type="compositionally biased region" description="Low complexity" evidence="8">
    <location>
        <begin position="177"/>
        <end position="191"/>
    </location>
</feature>
<dbReference type="FunFam" id="3.30.160.60:FF:000446">
    <property type="entry name" value="Zinc finger protein"/>
    <property type="match status" value="1"/>
</dbReference>
<dbReference type="InterPro" id="IPR013087">
    <property type="entry name" value="Znf_C2H2_type"/>
</dbReference>
<evidence type="ECO:0000256" key="1">
    <source>
        <dbReference type="ARBA" id="ARBA00004123"/>
    </source>
</evidence>
<dbReference type="PANTHER" id="PTHR16515">
    <property type="entry name" value="PR DOMAIN ZINC FINGER PROTEIN"/>
    <property type="match status" value="1"/>
</dbReference>